<accession>A0ABT6I2U2</accession>
<evidence type="ECO:0000256" key="1">
    <source>
        <dbReference type="ARBA" id="ARBA00006987"/>
    </source>
</evidence>
<dbReference type="PIRSF" id="PIRSF017082">
    <property type="entry name" value="YflP"/>
    <property type="match status" value="1"/>
</dbReference>
<evidence type="ECO:0000313" key="3">
    <source>
        <dbReference type="Proteomes" id="UP001162135"/>
    </source>
</evidence>
<dbReference type="EMBL" id="PGFS01000001">
    <property type="protein sequence ID" value="MDH4571990.1"/>
    <property type="molecule type" value="Genomic_DNA"/>
</dbReference>
<dbReference type="CDD" id="cd07012">
    <property type="entry name" value="PBP2_Bug_TTT"/>
    <property type="match status" value="1"/>
</dbReference>
<dbReference type="Proteomes" id="UP001162135">
    <property type="component" value="Unassembled WGS sequence"/>
</dbReference>
<reference evidence="2" key="2">
    <citation type="submission" date="2017-11" db="EMBL/GenBank/DDBJ databases">
        <authorList>
            <person name="Das S.K."/>
        </authorList>
    </citation>
    <scope>NUCLEOTIDE SEQUENCE</scope>
    <source>
        <strain evidence="2">S4-41</strain>
    </source>
</reference>
<gene>
    <name evidence="2" type="ORF">CUR86_05565</name>
</gene>
<dbReference type="PANTHER" id="PTHR42928:SF3">
    <property type="entry name" value="UPF0065 PROTEIN YFLP"/>
    <property type="match status" value="1"/>
</dbReference>
<protein>
    <submittedName>
        <fullName evidence="2">C4-dicarboxylate ABC transporter substrate-binding protein</fullName>
    </submittedName>
</protein>
<dbReference type="InterPro" id="IPR005064">
    <property type="entry name" value="BUG"/>
</dbReference>
<sequence length="357" mass="38414">MPMIAVRHPAIRRAGDGSGIDAPSKIIIRRIIMPATRWSAAACLAVFVSPWCLGAEFPQNRLECLAPADPGGGWDFTCRQFAASLRAAGVTDQSMQTINMAGAAGGVAFAHVVSKRQGNDGTVVAASSSNATRLAQDQYPGMSAEDVTWLGTLGADYAVIAVREDSPIASLPQLLDMLKSDVKSVKFAGGSGVLGWDQINLLRVLSQGGLEPIRDVVYLDFNNGASAITQVLGGHLDVVVGDISEVNAFREAGQLRVLAVLSDERLPAPLENLPTAKEQGIDVVAPNWRGFYAPAGLSDADKRFWIDAIDRVYASDHWQEIMQRNGLMPFHVTGQAFETFLDDQIDALRQTTRLIQQ</sequence>
<organism evidence="2 3">
    <name type="scientific">Salinicola acroporae</name>
    <dbReference type="NCBI Taxonomy" id="1541440"/>
    <lineage>
        <taxon>Bacteria</taxon>
        <taxon>Pseudomonadati</taxon>
        <taxon>Pseudomonadota</taxon>
        <taxon>Gammaproteobacteria</taxon>
        <taxon>Oceanospirillales</taxon>
        <taxon>Halomonadaceae</taxon>
        <taxon>Salinicola</taxon>
    </lineage>
</organism>
<dbReference type="Gene3D" id="3.40.190.10">
    <property type="entry name" value="Periplasmic binding protein-like II"/>
    <property type="match status" value="1"/>
</dbReference>
<proteinExistence type="inferred from homology"/>
<reference evidence="2" key="1">
    <citation type="journal article" date="2015" name="Antonie Van Leeuwenhoek">
        <title>Comparative 16S rRNA signatures and multilocus sequence analysis for the genus Salinicola and description of Salinicola acroporae sp. nov., isolated from coral Acropora digitifera.</title>
        <authorList>
            <person name="Lepcha R.T."/>
            <person name="Poddar A."/>
            <person name="Schumann P."/>
            <person name="Das S.K."/>
        </authorList>
    </citation>
    <scope>NUCLEOTIDE SEQUENCE</scope>
    <source>
        <strain evidence="2">S4-41</strain>
    </source>
</reference>
<comment type="similarity">
    <text evidence="1">Belongs to the UPF0065 (bug) family.</text>
</comment>
<dbReference type="SUPFAM" id="SSF53850">
    <property type="entry name" value="Periplasmic binding protein-like II"/>
    <property type="match status" value="1"/>
</dbReference>
<comment type="caution">
    <text evidence="2">The sequence shown here is derived from an EMBL/GenBank/DDBJ whole genome shotgun (WGS) entry which is preliminary data.</text>
</comment>
<dbReference type="PANTHER" id="PTHR42928">
    <property type="entry name" value="TRICARBOXYLATE-BINDING PROTEIN"/>
    <property type="match status" value="1"/>
</dbReference>
<dbReference type="Pfam" id="PF03401">
    <property type="entry name" value="TctC"/>
    <property type="match status" value="1"/>
</dbReference>
<evidence type="ECO:0000313" key="2">
    <source>
        <dbReference type="EMBL" id="MDH4571990.1"/>
    </source>
</evidence>
<name>A0ABT6I2U2_9GAMM</name>
<keyword evidence="3" id="KW-1185">Reference proteome</keyword>
<dbReference type="Gene3D" id="3.40.190.150">
    <property type="entry name" value="Bordetella uptake gene, domain 1"/>
    <property type="match status" value="1"/>
</dbReference>
<dbReference type="InterPro" id="IPR042100">
    <property type="entry name" value="Bug_dom1"/>
</dbReference>